<name>A0A6J4LU64_9ACTN</name>
<feature type="transmembrane region" description="Helical" evidence="6">
    <location>
        <begin position="119"/>
        <end position="139"/>
    </location>
</feature>
<evidence type="ECO:0000256" key="3">
    <source>
        <dbReference type="ARBA" id="ARBA00022692"/>
    </source>
</evidence>
<feature type="transmembrane region" description="Helical" evidence="6">
    <location>
        <begin position="63"/>
        <end position="79"/>
    </location>
</feature>
<keyword evidence="5 6" id="KW-0472">Membrane</keyword>
<protein>
    <submittedName>
        <fullName evidence="7">Probable iron export permease protein FetB</fullName>
    </submittedName>
</protein>
<feature type="transmembrane region" description="Helical" evidence="6">
    <location>
        <begin position="189"/>
        <end position="210"/>
    </location>
</feature>
<evidence type="ECO:0000256" key="5">
    <source>
        <dbReference type="ARBA" id="ARBA00023136"/>
    </source>
</evidence>
<dbReference type="EMBL" id="CADCUD010000123">
    <property type="protein sequence ID" value="CAA9340004.1"/>
    <property type="molecule type" value="Genomic_DNA"/>
</dbReference>
<reference evidence="7" key="1">
    <citation type="submission" date="2020-02" db="EMBL/GenBank/DDBJ databases">
        <authorList>
            <person name="Meier V. D."/>
        </authorList>
    </citation>
    <scope>NUCLEOTIDE SEQUENCE</scope>
    <source>
        <strain evidence="7">AVDCRST_MAG46</strain>
    </source>
</reference>
<evidence type="ECO:0000313" key="7">
    <source>
        <dbReference type="EMBL" id="CAA9340004.1"/>
    </source>
</evidence>
<proteinExistence type="inferred from homology"/>
<feature type="transmembrane region" description="Helical" evidence="6">
    <location>
        <begin position="91"/>
        <end position="113"/>
    </location>
</feature>
<feature type="transmembrane region" description="Helical" evidence="6">
    <location>
        <begin position="6"/>
        <end position="26"/>
    </location>
</feature>
<keyword evidence="3 6" id="KW-0812">Transmembrane</keyword>
<evidence type="ECO:0000256" key="2">
    <source>
        <dbReference type="ARBA" id="ARBA00005268"/>
    </source>
</evidence>
<dbReference type="InterPro" id="IPR005226">
    <property type="entry name" value="UPF0014_fam"/>
</dbReference>
<evidence type="ECO:0000256" key="4">
    <source>
        <dbReference type="ARBA" id="ARBA00022989"/>
    </source>
</evidence>
<dbReference type="PANTHER" id="PTHR30028">
    <property type="entry name" value="UPF0014 INNER MEMBRANE PROTEIN YBBM-RELATED"/>
    <property type="match status" value="1"/>
</dbReference>
<comment type="similarity">
    <text evidence="2">Belongs to the UPF0014 family.</text>
</comment>
<comment type="subcellular location">
    <subcellularLocation>
        <location evidence="1">Membrane</location>
        <topology evidence="1">Multi-pass membrane protein</topology>
    </subcellularLocation>
</comment>
<dbReference type="GO" id="GO:0005886">
    <property type="term" value="C:plasma membrane"/>
    <property type="evidence" value="ECO:0007669"/>
    <property type="project" value="TreeGrafter"/>
</dbReference>
<keyword evidence="4 6" id="KW-1133">Transmembrane helix</keyword>
<sequence length="248" mass="24896">MDATPGWGLAIAVGVLAASAILVAWTGRIGSSKDLGVAVVRAVVQLGVVSSLLVLVLRSSGLTAVYVTLMLGVAAYTSARRVAPQRRVGGWALLPIAGGALPALGIALTTGAIPLANIAVLPIAGILIGGAMTATSLTGRLARTELSTRWGEYEAGLALGLTSREATIEVVRPSVGLALVPAIDQTRTVGLVTLPGAFVGVLLGGGTAVQAGAAQLLVLVGILAAQAVAAVITTEQVARSQQLLRHLR</sequence>
<gene>
    <name evidence="7" type="ORF">AVDCRST_MAG46-1949</name>
</gene>
<feature type="transmembrane region" description="Helical" evidence="6">
    <location>
        <begin position="216"/>
        <end position="238"/>
    </location>
</feature>
<evidence type="ECO:0000256" key="6">
    <source>
        <dbReference type="SAM" id="Phobius"/>
    </source>
</evidence>
<dbReference type="AlphaFoldDB" id="A0A6J4LU64"/>
<dbReference type="PANTHER" id="PTHR30028:SF0">
    <property type="entry name" value="PROTEIN ALUMINUM SENSITIVE 3"/>
    <property type="match status" value="1"/>
</dbReference>
<evidence type="ECO:0000256" key="1">
    <source>
        <dbReference type="ARBA" id="ARBA00004141"/>
    </source>
</evidence>
<dbReference type="Pfam" id="PF03649">
    <property type="entry name" value="UPF0014"/>
    <property type="match status" value="1"/>
</dbReference>
<accession>A0A6J4LU64</accession>
<organism evidence="7">
    <name type="scientific">uncultured Nocardioidaceae bacterium</name>
    <dbReference type="NCBI Taxonomy" id="253824"/>
    <lineage>
        <taxon>Bacteria</taxon>
        <taxon>Bacillati</taxon>
        <taxon>Actinomycetota</taxon>
        <taxon>Actinomycetes</taxon>
        <taxon>Propionibacteriales</taxon>
        <taxon>Nocardioidaceae</taxon>
        <taxon>environmental samples</taxon>
    </lineage>
</organism>